<dbReference type="PANTHER" id="PTHR15544:SF0">
    <property type="entry name" value="TETRATRICOPEPTIDE REPEAT PROTEIN 33"/>
    <property type="match status" value="1"/>
</dbReference>
<evidence type="ECO:0000313" key="4">
    <source>
        <dbReference type="Proteomes" id="UP000236161"/>
    </source>
</evidence>
<proteinExistence type="predicted"/>
<protein>
    <submittedName>
        <fullName evidence="3">Uncharacterized protein</fullName>
    </submittedName>
</protein>
<dbReference type="InterPro" id="IPR011990">
    <property type="entry name" value="TPR-like_helical_dom_sf"/>
</dbReference>
<feature type="compositionally biased region" description="Basic and acidic residues" evidence="2">
    <location>
        <begin position="60"/>
        <end position="69"/>
    </location>
</feature>
<keyword evidence="1" id="KW-0802">TPR repeat</keyword>
<feature type="repeat" description="TPR" evidence="1">
    <location>
        <begin position="152"/>
        <end position="185"/>
    </location>
</feature>
<dbReference type="EMBL" id="KZ453612">
    <property type="protein sequence ID" value="PKA46961.1"/>
    <property type="molecule type" value="Genomic_DNA"/>
</dbReference>
<dbReference type="STRING" id="1088818.A0A2H9ZUI7"/>
<gene>
    <name evidence="3" type="ORF">AXF42_Ash011635</name>
</gene>
<dbReference type="OrthoDB" id="2423701at2759"/>
<reference evidence="3 4" key="1">
    <citation type="journal article" date="2017" name="Nature">
        <title>The Apostasia genome and the evolution of orchids.</title>
        <authorList>
            <person name="Zhang G.Q."/>
            <person name="Liu K.W."/>
            <person name="Li Z."/>
            <person name="Lohaus R."/>
            <person name="Hsiao Y.Y."/>
            <person name="Niu S.C."/>
            <person name="Wang J.Y."/>
            <person name="Lin Y.C."/>
            <person name="Xu Q."/>
            <person name="Chen L.J."/>
            <person name="Yoshida K."/>
            <person name="Fujiwara S."/>
            <person name="Wang Z.W."/>
            <person name="Zhang Y.Q."/>
            <person name="Mitsuda N."/>
            <person name="Wang M."/>
            <person name="Liu G.H."/>
            <person name="Pecoraro L."/>
            <person name="Huang H.X."/>
            <person name="Xiao X.J."/>
            <person name="Lin M."/>
            <person name="Wu X.Y."/>
            <person name="Wu W.L."/>
            <person name="Chen Y.Y."/>
            <person name="Chang S.B."/>
            <person name="Sakamoto S."/>
            <person name="Ohme-Takagi M."/>
            <person name="Yagi M."/>
            <person name="Zeng S.J."/>
            <person name="Shen C.Y."/>
            <person name="Yeh C.M."/>
            <person name="Luo Y.B."/>
            <person name="Tsai W.C."/>
            <person name="Van de Peer Y."/>
            <person name="Liu Z.J."/>
        </authorList>
    </citation>
    <scope>NUCLEOTIDE SEQUENCE [LARGE SCALE GENOMIC DNA]</scope>
    <source>
        <strain evidence="4">cv. Shenzhen</strain>
        <tissue evidence="3">Stem</tissue>
    </source>
</reference>
<dbReference type="SMART" id="SM00028">
    <property type="entry name" value="TPR"/>
    <property type="match status" value="3"/>
</dbReference>
<name>A0A2H9ZUI7_9ASPA</name>
<feature type="repeat" description="TPR" evidence="1">
    <location>
        <begin position="84"/>
        <end position="117"/>
    </location>
</feature>
<dbReference type="SUPFAM" id="SSF48452">
    <property type="entry name" value="TPR-like"/>
    <property type="match status" value="1"/>
</dbReference>
<dbReference type="PROSITE" id="PS50005">
    <property type="entry name" value="TPR"/>
    <property type="match status" value="2"/>
</dbReference>
<dbReference type="AlphaFoldDB" id="A0A2H9ZUI7"/>
<dbReference type="InterPro" id="IPR019734">
    <property type="entry name" value="TPR_rpt"/>
</dbReference>
<feature type="region of interest" description="Disordered" evidence="2">
    <location>
        <begin position="185"/>
        <end position="239"/>
    </location>
</feature>
<dbReference type="PANTHER" id="PTHR15544">
    <property type="entry name" value="OSMOSIS RESPONSIVE FACTOR"/>
    <property type="match status" value="1"/>
</dbReference>
<sequence>MAGLCAIPSKPLETCKTAEAEPGSMKIVWKKTKEESGKKRSRLQSVSPNPNLPFESLEVENNKSHEHNNQIHSLTSEPDSNQLAESFESQGIQLAENGKFKEALVKWETAISLMPDRAKLHEQKAQVLLEIGDTWNSLKAATRATELEPNWAEAWITLGRAQLNFGEPDMAVVSFDKALVIKPDDKEARSDRQTASNLIKRRKQLHSSGLSSRESRYKVGEGDGFSMPHDELVRRSEAE</sequence>
<organism evidence="3 4">
    <name type="scientific">Apostasia shenzhenica</name>
    <dbReference type="NCBI Taxonomy" id="1088818"/>
    <lineage>
        <taxon>Eukaryota</taxon>
        <taxon>Viridiplantae</taxon>
        <taxon>Streptophyta</taxon>
        <taxon>Embryophyta</taxon>
        <taxon>Tracheophyta</taxon>
        <taxon>Spermatophyta</taxon>
        <taxon>Magnoliopsida</taxon>
        <taxon>Liliopsida</taxon>
        <taxon>Asparagales</taxon>
        <taxon>Orchidaceae</taxon>
        <taxon>Apostasioideae</taxon>
        <taxon>Apostasia</taxon>
    </lineage>
</organism>
<feature type="compositionally biased region" description="Basic and acidic residues" evidence="2">
    <location>
        <begin position="228"/>
        <end position="239"/>
    </location>
</feature>
<dbReference type="Proteomes" id="UP000236161">
    <property type="component" value="Unassembled WGS sequence"/>
</dbReference>
<feature type="region of interest" description="Disordered" evidence="2">
    <location>
        <begin position="26"/>
        <end position="77"/>
    </location>
</feature>
<evidence type="ECO:0000313" key="3">
    <source>
        <dbReference type="EMBL" id="PKA46961.1"/>
    </source>
</evidence>
<keyword evidence="4" id="KW-1185">Reference proteome</keyword>
<evidence type="ECO:0000256" key="2">
    <source>
        <dbReference type="SAM" id="MobiDB-lite"/>
    </source>
</evidence>
<dbReference type="InterPro" id="IPR052658">
    <property type="entry name" value="TPR-containing"/>
</dbReference>
<evidence type="ECO:0000256" key="1">
    <source>
        <dbReference type="PROSITE-ProRule" id="PRU00339"/>
    </source>
</evidence>
<dbReference type="Gene3D" id="1.25.40.10">
    <property type="entry name" value="Tetratricopeptide repeat domain"/>
    <property type="match status" value="1"/>
</dbReference>
<accession>A0A2H9ZUI7</accession>